<accession>X0UNY0</accession>
<evidence type="ECO:0000256" key="1">
    <source>
        <dbReference type="SAM" id="Phobius"/>
    </source>
</evidence>
<keyword evidence="1" id="KW-0472">Membrane</keyword>
<dbReference type="EMBL" id="BARS01029699">
    <property type="protein sequence ID" value="GAG07504.1"/>
    <property type="molecule type" value="Genomic_DNA"/>
</dbReference>
<protein>
    <recommendedName>
        <fullName evidence="3">ABC transmembrane type-1 domain-containing protein</fullName>
    </recommendedName>
</protein>
<gene>
    <name evidence="2" type="ORF">S01H1_46382</name>
</gene>
<feature type="non-terminal residue" evidence="2">
    <location>
        <position position="73"/>
    </location>
</feature>
<sequence>MSAIENAFFSPLGKEYCTFFYALTVVAFLFLLVGVVTAVFAVVKGKLNIFAAAMALVGPFVLYFNNRLLYSIC</sequence>
<proteinExistence type="predicted"/>
<comment type="caution">
    <text evidence="2">The sequence shown here is derived from an EMBL/GenBank/DDBJ whole genome shotgun (WGS) entry which is preliminary data.</text>
</comment>
<reference evidence="2" key="1">
    <citation type="journal article" date="2014" name="Front. Microbiol.">
        <title>High frequency of phylogenetically diverse reductive dehalogenase-homologous genes in deep subseafloor sedimentary metagenomes.</title>
        <authorList>
            <person name="Kawai M."/>
            <person name="Futagami T."/>
            <person name="Toyoda A."/>
            <person name="Takaki Y."/>
            <person name="Nishi S."/>
            <person name="Hori S."/>
            <person name="Arai W."/>
            <person name="Tsubouchi T."/>
            <person name="Morono Y."/>
            <person name="Uchiyama I."/>
            <person name="Ito T."/>
            <person name="Fujiyama A."/>
            <person name="Inagaki F."/>
            <person name="Takami H."/>
        </authorList>
    </citation>
    <scope>NUCLEOTIDE SEQUENCE</scope>
    <source>
        <strain evidence="2">Expedition CK06-06</strain>
    </source>
</reference>
<keyword evidence="1" id="KW-0812">Transmembrane</keyword>
<feature type="transmembrane region" description="Helical" evidence="1">
    <location>
        <begin position="47"/>
        <end position="64"/>
    </location>
</feature>
<evidence type="ECO:0008006" key="3">
    <source>
        <dbReference type="Google" id="ProtNLM"/>
    </source>
</evidence>
<feature type="transmembrane region" description="Helical" evidence="1">
    <location>
        <begin position="20"/>
        <end position="40"/>
    </location>
</feature>
<name>X0UNY0_9ZZZZ</name>
<evidence type="ECO:0000313" key="2">
    <source>
        <dbReference type="EMBL" id="GAG07504.1"/>
    </source>
</evidence>
<keyword evidence="1" id="KW-1133">Transmembrane helix</keyword>
<dbReference type="AlphaFoldDB" id="X0UNY0"/>
<organism evidence="2">
    <name type="scientific">marine sediment metagenome</name>
    <dbReference type="NCBI Taxonomy" id="412755"/>
    <lineage>
        <taxon>unclassified sequences</taxon>
        <taxon>metagenomes</taxon>
        <taxon>ecological metagenomes</taxon>
    </lineage>
</organism>